<comment type="caution">
    <text evidence="6">The sequence shown here is derived from an EMBL/GenBank/DDBJ whole genome shotgun (WGS) entry which is preliminary data.</text>
</comment>
<dbReference type="InterPro" id="IPR029044">
    <property type="entry name" value="Nucleotide-diphossugar_trans"/>
</dbReference>
<dbReference type="SUPFAM" id="SSF53448">
    <property type="entry name" value="Nucleotide-diphospho-sugar transferases"/>
    <property type="match status" value="1"/>
</dbReference>
<dbReference type="OrthoDB" id="9815829at2"/>
<evidence type="ECO:0000313" key="7">
    <source>
        <dbReference type="Proteomes" id="UP000003011"/>
    </source>
</evidence>
<name>G5GI76_9FIRM</name>
<evidence type="ECO:0000256" key="1">
    <source>
        <dbReference type="ARBA" id="ARBA00006739"/>
    </source>
</evidence>
<dbReference type="EMBL" id="ACZL01000021">
    <property type="protein sequence ID" value="EHI55551.1"/>
    <property type="molecule type" value="Genomic_DNA"/>
</dbReference>
<dbReference type="Pfam" id="PF00535">
    <property type="entry name" value="Glycos_transf_2"/>
    <property type="match status" value="1"/>
</dbReference>
<dbReference type="PANTHER" id="PTHR43685:SF5">
    <property type="entry name" value="GLYCOSYLTRANSFERASE EPSE-RELATED"/>
    <property type="match status" value="1"/>
</dbReference>
<keyword evidence="3" id="KW-0808">Transferase</keyword>
<dbReference type="RefSeq" id="WP_005540777.1">
    <property type="nucleotide sequence ID" value="NZ_JH378832.1"/>
</dbReference>
<feature type="transmembrane region" description="Helical" evidence="4">
    <location>
        <begin position="243"/>
        <end position="263"/>
    </location>
</feature>
<evidence type="ECO:0000256" key="3">
    <source>
        <dbReference type="ARBA" id="ARBA00022679"/>
    </source>
</evidence>
<sequence>MNDGKVSVLMSVYDGETVSNLNTALKSIKKQSYIPDEVIIVKDGALKKELDDAVSDFAASFENVNIVPLKKNRGLGIALAAGLRACSYEFVARMDSDDISLFERFKIQREFLLKHKDISALGSDISEFIDEGHILRTKRMPATYEQLYRYGRFRNPLNHMSVMFRRADILKVGGYIHFPGLEDYHLWCRLLAGGFKIANTKTVLIYARLGNSLDFSKRRGGIKYFMQYLRLRFFQLSIGYTNLFEFIGGSFLSSVICLIPATFRNVVYKVLRK</sequence>
<evidence type="ECO:0000256" key="4">
    <source>
        <dbReference type="SAM" id="Phobius"/>
    </source>
</evidence>
<proteinExistence type="inferred from homology"/>
<protein>
    <recommendedName>
        <fullName evidence="5">Glycosyltransferase 2-like domain-containing protein</fullName>
    </recommendedName>
</protein>
<organism evidence="6 7">
    <name type="scientific">Johnsonella ignava ATCC 51276</name>
    <dbReference type="NCBI Taxonomy" id="679200"/>
    <lineage>
        <taxon>Bacteria</taxon>
        <taxon>Bacillati</taxon>
        <taxon>Bacillota</taxon>
        <taxon>Clostridia</taxon>
        <taxon>Lachnospirales</taxon>
        <taxon>Lachnospiraceae</taxon>
        <taxon>Johnsonella</taxon>
    </lineage>
</organism>
<keyword evidence="4" id="KW-0812">Transmembrane</keyword>
<dbReference type="InterPro" id="IPR050834">
    <property type="entry name" value="Glycosyltransf_2"/>
</dbReference>
<dbReference type="GO" id="GO:0016757">
    <property type="term" value="F:glycosyltransferase activity"/>
    <property type="evidence" value="ECO:0007669"/>
    <property type="project" value="UniProtKB-KW"/>
</dbReference>
<reference evidence="6 7" key="1">
    <citation type="submission" date="2011-08" db="EMBL/GenBank/DDBJ databases">
        <title>The Genome Sequence of Johnsonella ignava ATCC 51276.</title>
        <authorList>
            <consortium name="The Broad Institute Genome Sequencing Platform"/>
            <person name="Earl A."/>
            <person name="Ward D."/>
            <person name="Feldgarden M."/>
            <person name="Gevers D."/>
            <person name="Izard J."/>
            <person name="Blanton J.M."/>
            <person name="Baranova O.V."/>
            <person name="Dewhirst F.E."/>
            <person name="Young S.K."/>
            <person name="Zeng Q."/>
            <person name="Gargeya S."/>
            <person name="Fitzgerald M."/>
            <person name="Haas B."/>
            <person name="Abouelleil A."/>
            <person name="Alvarado L."/>
            <person name="Arachchi H.M."/>
            <person name="Berlin A."/>
            <person name="Brown A."/>
            <person name="Chapman S.B."/>
            <person name="Chen Z."/>
            <person name="Dunbar C."/>
            <person name="Freedman E."/>
            <person name="Gearin G."/>
            <person name="Gellesch M."/>
            <person name="Goldberg J."/>
            <person name="Griggs A."/>
            <person name="Gujja S."/>
            <person name="Heiman D."/>
            <person name="Howarth C."/>
            <person name="Larson L."/>
            <person name="Lui A."/>
            <person name="MacDonald P.J.P."/>
            <person name="Montmayeur A."/>
            <person name="Murphy C."/>
            <person name="Neiman D."/>
            <person name="Pearson M."/>
            <person name="Priest M."/>
            <person name="Roberts A."/>
            <person name="Saif S."/>
            <person name="Shea T."/>
            <person name="Shenoy N."/>
            <person name="Sisk P."/>
            <person name="Stolte C."/>
            <person name="Sykes S."/>
            <person name="Wortman J."/>
            <person name="Nusbaum C."/>
            <person name="Birren B."/>
        </authorList>
    </citation>
    <scope>NUCLEOTIDE SEQUENCE [LARGE SCALE GENOMIC DNA]</scope>
    <source>
        <strain evidence="6 7">ATCC 51276</strain>
    </source>
</reference>
<evidence type="ECO:0000256" key="2">
    <source>
        <dbReference type="ARBA" id="ARBA00022676"/>
    </source>
</evidence>
<keyword evidence="7" id="KW-1185">Reference proteome</keyword>
<comment type="similarity">
    <text evidence="1">Belongs to the glycosyltransferase 2 family.</text>
</comment>
<keyword evidence="2" id="KW-0328">Glycosyltransferase</keyword>
<dbReference type="HOGENOM" id="CLU_025996_0_9_9"/>
<feature type="domain" description="Glycosyltransferase 2-like" evidence="5">
    <location>
        <begin position="7"/>
        <end position="165"/>
    </location>
</feature>
<dbReference type="eggNOG" id="COG1215">
    <property type="taxonomic scope" value="Bacteria"/>
</dbReference>
<dbReference type="AlphaFoldDB" id="G5GI76"/>
<evidence type="ECO:0000259" key="5">
    <source>
        <dbReference type="Pfam" id="PF00535"/>
    </source>
</evidence>
<dbReference type="Proteomes" id="UP000003011">
    <property type="component" value="Unassembled WGS sequence"/>
</dbReference>
<gene>
    <name evidence="6" type="ORF">HMPREF9333_01266</name>
</gene>
<accession>G5GI76</accession>
<dbReference type="PANTHER" id="PTHR43685">
    <property type="entry name" value="GLYCOSYLTRANSFERASE"/>
    <property type="match status" value="1"/>
</dbReference>
<keyword evidence="4" id="KW-1133">Transmembrane helix</keyword>
<keyword evidence="4" id="KW-0472">Membrane</keyword>
<dbReference type="InterPro" id="IPR001173">
    <property type="entry name" value="Glyco_trans_2-like"/>
</dbReference>
<evidence type="ECO:0000313" key="6">
    <source>
        <dbReference type="EMBL" id="EHI55551.1"/>
    </source>
</evidence>
<dbReference type="STRING" id="679200.HMPREF9333_01266"/>
<dbReference type="Gene3D" id="3.90.550.10">
    <property type="entry name" value="Spore Coat Polysaccharide Biosynthesis Protein SpsA, Chain A"/>
    <property type="match status" value="1"/>
</dbReference>